<comment type="caution">
    <text evidence="1">The sequence shown here is derived from an EMBL/GenBank/DDBJ whole genome shotgun (WGS) entry which is preliminary data.</text>
</comment>
<evidence type="ECO:0000313" key="1">
    <source>
        <dbReference type="EMBL" id="KAH7918635.1"/>
    </source>
</evidence>
<evidence type="ECO:0000313" key="2">
    <source>
        <dbReference type="Proteomes" id="UP000790709"/>
    </source>
</evidence>
<gene>
    <name evidence="1" type="ORF">BV22DRAFT_1024273</name>
</gene>
<keyword evidence="2" id="KW-1185">Reference proteome</keyword>
<sequence>MPALPTPPAGQKVLVSGANGFVAIWVVRALLERGYAVRSSVRAAVKGRHLEAVFAQYGDQHEVVVVPDITAPGAFDEAVKGVDAIQHIASPVPVYADGENMITPAVNGTLGMLQSAMKHGDALKRVVVTSSVAAVLHIGPEPQEFDEHDWNEQCLEVLARGDADPSVTTLVKYLASKTLAEKAVWKFWEDNRGRIEWDIVALNPPYVRSQPVMHDIATPSALGASMSEWFTNVAKIGATDEFLASAGGGYIDVRDLADAHALALEKQAAGSKRIIVCAGAFKWQDFLDAANTISPPLKLSTPLPVGVPGAGSASPGAVHMFTYKTDRAAEVLGLKYRSLTDTTRDILTDYEARGW</sequence>
<dbReference type="EMBL" id="MU266756">
    <property type="protein sequence ID" value="KAH7918635.1"/>
    <property type="molecule type" value="Genomic_DNA"/>
</dbReference>
<dbReference type="Proteomes" id="UP000790709">
    <property type="component" value="Unassembled WGS sequence"/>
</dbReference>
<accession>A0ACB8AZE5</accession>
<proteinExistence type="predicted"/>
<organism evidence="1 2">
    <name type="scientific">Leucogyrophana mollusca</name>
    <dbReference type="NCBI Taxonomy" id="85980"/>
    <lineage>
        <taxon>Eukaryota</taxon>
        <taxon>Fungi</taxon>
        <taxon>Dikarya</taxon>
        <taxon>Basidiomycota</taxon>
        <taxon>Agaricomycotina</taxon>
        <taxon>Agaricomycetes</taxon>
        <taxon>Agaricomycetidae</taxon>
        <taxon>Boletales</taxon>
        <taxon>Boletales incertae sedis</taxon>
        <taxon>Leucogyrophana</taxon>
    </lineage>
</organism>
<name>A0ACB8AZE5_9AGAM</name>
<reference evidence="1" key="1">
    <citation type="journal article" date="2021" name="New Phytol.">
        <title>Evolutionary innovations through gain and loss of genes in the ectomycorrhizal Boletales.</title>
        <authorList>
            <person name="Wu G."/>
            <person name="Miyauchi S."/>
            <person name="Morin E."/>
            <person name="Kuo A."/>
            <person name="Drula E."/>
            <person name="Varga T."/>
            <person name="Kohler A."/>
            <person name="Feng B."/>
            <person name="Cao Y."/>
            <person name="Lipzen A."/>
            <person name="Daum C."/>
            <person name="Hundley H."/>
            <person name="Pangilinan J."/>
            <person name="Johnson J."/>
            <person name="Barry K."/>
            <person name="LaButti K."/>
            <person name="Ng V."/>
            <person name="Ahrendt S."/>
            <person name="Min B."/>
            <person name="Choi I.G."/>
            <person name="Park H."/>
            <person name="Plett J.M."/>
            <person name="Magnuson J."/>
            <person name="Spatafora J.W."/>
            <person name="Nagy L.G."/>
            <person name="Henrissat B."/>
            <person name="Grigoriev I.V."/>
            <person name="Yang Z.L."/>
            <person name="Xu J."/>
            <person name="Martin F.M."/>
        </authorList>
    </citation>
    <scope>NUCLEOTIDE SEQUENCE</scope>
    <source>
        <strain evidence="1">KUC20120723A-06</strain>
    </source>
</reference>
<protein>
    <submittedName>
        <fullName evidence="1">NAD(P)-binding protein</fullName>
    </submittedName>
</protein>